<organism evidence="1 2">
    <name type="scientific">Elysia crispata</name>
    <name type="common">lettuce slug</name>
    <dbReference type="NCBI Taxonomy" id="231223"/>
    <lineage>
        <taxon>Eukaryota</taxon>
        <taxon>Metazoa</taxon>
        <taxon>Spiralia</taxon>
        <taxon>Lophotrochozoa</taxon>
        <taxon>Mollusca</taxon>
        <taxon>Gastropoda</taxon>
        <taxon>Heterobranchia</taxon>
        <taxon>Euthyneura</taxon>
        <taxon>Panpulmonata</taxon>
        <taxon>Sacoglossa</taxon>
        <taxon>Placobranchoidea</taxon>
        <taxon>Plakobranchidae</taxon>
        <taxon>Elysia</taxon>
    </lineage>
</organism>
<name>A0AAE0Y2R5_9GAST</name>
<dbReference type="EMBL" id="JAWDGP010007035">
    <property type="protein sequence ID" value="KAK3731037.1"/>
    <property type="molecule type" value="Genomic_DNA"/>
</dbReference>
<keyword evidence="2" id="KW-1185">Reference proteome</keyword>
<sequence>MGRPQTTTPQVDGQTTNHHATRRWALIFDENVSYQPQILGYYTLKPGIGKHHDVPVHCLNSASPVYLTAADCTCSLQCEVCPSRKTSRTIAGATCMFIAPCSDRG</sequence>
<evidence type="ECO:0000313" key="1">
    <source>
        <dbReference type="EMBL" id="KAK3731037.1"/>
    </source>
</evidence>
<dbReference type="Proteomes" id="UP001283361">
    <property type="component" value="Unassembled WGS sequence"/>
</dbReference>
<evidence type="ECO:0000313" key="2">
    <source>
        <dbReference type="Proteomes" id="UP001283361"/>
    </source>
</evidence>
<comment type="caution">
    <text evidence="1">The sequence shown here is derived from an EMBL/GenBank/DDBJ whole genome shotgun (WGS) entry which is preliminary data.</text>
</comment>
<accession>A0AAE0Y2R5</accession>
<protein>
    <submittedName>
        <fullName evidence="1">Uncharacterized protein</fullName>
    </submittedName>
</protein>
<dbReference type="AlphaFoldDB" id="A0AAE0Y2R5"/>
<proteinExistence type="predicted"/>
<reference evidence="1" key="1">
    <citation type="journal article" date="2023" name="G3 (Bethesda)">
        <title>A reference genome for the long-term kleptoplast-retaining sea slug Elysia crispata morphotype clarki.</title>
        <authorList>
            <person name="Eastman K.E."/>
            <person name="Pendleton A.L."/>
            <person name="Shaikh M.A."/>
            <person name="Suttiyut T."/>
            <person name="Ogas R."/>
            <person name="Tomko P."/>
            <person name="Gavelis G."/>
            <person name="Widhalm J.R."/>
            <person name="Wisecaver J.H."/>
        </authorList>
    </citation>
    <scope>NUCLEOTIDE SEQUENCE</scope>
    <source>
        <strain evidence="1">ECLA1</strain>
    </source>
</reference>
<gene>
    <name evidence="1" type="ORF">RRG08_066050</name>
</gene>